<name>A0A6V7PEE2_ANACO</name>
<dbReference type="PANTHER" id="PTHR33514">
    <property type="entry name" value="PROTEIN ABCI12, CHLOROPLASTIC"/>
    <property type="match status" value="1"/>
</dbReference>
<protein>
    <submittedName>
        <fullName evidence="6">Uncharacterized protein</fullName>
    </submittedName>
</protein>
<feature type="transmembrane region" description="Helical" evidence="5">
    <location>
        <begin position="458"/>
        <end position="477"/>
    </location>
</feature>
<evidence type="ECO:0000256" key="3">
    <source>
        <dbReference type="ARBA" id="ARBA00022989"/>
    </source>
</evidence>
<evidence type="ECO:0000313" key="6">
    <source>
        <dbReference type="EMBL" id="CAD1829227.1"/>
    </source>
</evidence>
<dbReference type="Pfam" id="PF02361">
    <property type="entry name" value="CbiQ"/>
    <property type="match status" value="1"/>
</dbReference>
<feature type="transmembrane region" description="Helical" evidence="5">
    <location>
        <begin position="100"/>
        <end position="118"/>
    </location>
</feature>
<gene>
    <name evidence="6" type="ORF">CB5_LOCUS12438</name>
</gene>
<evidence type="ECO:0000256" key="1">
    <source>
        <dbReference type="ARBA" id="ARBA00004141"/>
    </source>
</evidence>
<feature type="transmembrane region" description="Helical" evidence="5">
    <location>
        <begin position="130"/>
        <end position="152"/>
    </location>
</feature>
<dbReference type="AlphaFoldDB" id="A0A6V7PEE2"/>
<keyword evidence="3 5" id="KW-1133">Transmembrane helix</keyword>
<dbReference type="PANTHER" id="PTHR33514:SF13">
    <property type="entry name" value="PROTEIN ABCI12, CHLOROPLASTIC"/>
    <property type="match status" value="1"/>
</dbReference>
<evidence type="ECO:0000256" key="4">
    <source>
        <dbReference type="ARBA" id="ARBA00023136"/>
    </source>
</evidence>
<comment type="subcellular location">
    <subcellularLocation>
        <location evidence="1">Membrane</location>
        <topology evidence="1">Multi-pass membrane protein</topology>
    </subcellularLocation>
</comment>
<keyword evidence="4 5" id="KW-0472">Membrane</keyword>
<dbReference type="InterPro" id="IPR003339">
    <property type="entry name" value="ABC/ECF_trnsptr_transmembrane"/>
</dbReference>
<keyword evidence="2 5" id="KW-0812">Transmembrane</keyword>
<evidence type="ECO:0000256" key="2">
    <source>
        <dbReference type="ARBA" id="ARBA00022692"/>
    </source>
</evidence>
<evidence type="ECO:0000256" key="5">
    <source>
        <dbReference type="SAM" id="Phobius"/>
    </source>
</evidence>
<reference evidence="6" key="1">
    <citation type="submission" date="2020-07" db="EMBL/GenBank/DDBJ databases">
        <authorList>
            <person name="Lin J."/>
        </authorList>
    </citation>
    <scope>NUCLEOTIDE SEQUENCE</scope>
</reference>
<dbReference type="EMBL" id="LR862147">
    <property type="protein sequence ID" value="CAD1829227.1"/>
    <property type="molecule type" value="Genomic_DNA"/>
</dbReference>
<dbReference type="GO" id="GO:0009507">
    <property type="term" value="C:chloroplast"/>
    <property type="evidence" value="ECO:0007669"/>
    <property type="project" value="TreeGrafter"/>
</dbReference>
<proteinExistence type="predicted"/>
<dbReference type="GO" id="GO:0005886">
    <property type="term" value="C:plasma membrane"/>
    <property type="evidence" value="ECO:0007669"/>
    <property type="project" value="UniProtKB-ARBA"/>
</dbReference>
<accession>A0A6V7PEE2</accession>
<sequence>MEAGSARTSSEDGLSELLLLLLLGRAPRRRRSGLVGFLDSSRRRRQLCRPERILRLISGATSSPICQFVDSPRTFLHFVDPRIKLVWLLALVVLPARSHIFMRFGLVLYLSLLSVWILPTHIWTDQLGRVALLSGILFIMLGFGSDGVPPLVQLRTPPSSITGLPDLPSSLGGYSYTIMKLGPLQFTRKGLSVASTSACLSFTVYLPKCESMLDNNNAEQLASALWWFMVPLRHIGVPVAEIILTLLLSLRFINLVFDEVRNAALGIVARRIHWHQLTTIETLDVFFLKPIKAAIAATAEHLAGLLPLHLFIGQAHETAIEDWTWSVGCNPLSITSQGWQISKFQTDAIARSYILTTMEESIQAVNEAIHRLIMERTTAQAFKLFKSQEHLMVEKYNSVISLWRRISTISGGLRYSEAVKLLSLLEDASHGFASAVNSTISSLHPIHCTRERKVDVELDLTTIPAFLVVFAVLWFVLRPRRPKPKIN</sequence>
<organism evidence="6">
    <name type="scientific">Ananas comosus var. bracteatus</name>
    <name type="common">red pineapple</name>
    <dbReference type="NCBI Taxonomy" id="296719"/>
    <lineage>
        <taxon>Eukaryota</taxon>
        <taxon>Viridiplantae</taxon>
        <taxon>Streptophyta</taxon>
        <taxon>Embryophyta</taxon>
        <taxon>Tracheophyta</taxon>
        <taxon>Spermatophyta</taxon>
        <taxon>Magnoliopsida</taxon>
        <taxon>Liliopsida</taxon>
        <taxon>Poales</taxon>
        <taxon>Bromeliaceae</taxon>
        <taxon>Bromelioideae</taxon>
        <taxon>Ananas</taxon>
    </lineage>
</organism>